<feature type="transmembrane region" description="Helical" evidence="7">
    <location>
        <begin position="95"/>
        <end position="114"/>
    </location>
</feature>
<keyword evidence="3 7" id="KW-0812">Transmembrane</keyword>
<dbReference type="EMBL" id="HBGE01111921">
    <property type="protein sequence ID" value="CAD9189948.1"/>
    <property type="molecule type" value="Transcribed_RNA"/>
</dbReference>
<evidence type="ECO:0000256" key="3">
    <source>
        <dbReference type="ARBA" id="ARBA00022692"/>
    </source>
</evidence>
<evidence type="ECO:0008006" key="10">
    <source>
        <dbReference type="Google" id="ProtNLM"/>
    </source>
</evidence>
<name>A0A7S1SBF2_ALECA</name>
<dbReference type="Pfam" id="PF07857">
    <property type="entry name" value="TMEM144"/>
    <property type="match status" value="1"/>
</dbReference>
<keyword evidence="4 7" id="KW-1133">Transmembrane helix</keyword>
<feature type="transmembrane region" description="Helical" evidence="7">
    <location>
        <begin position="191"/>
        <end position="213"/>
    </location>
</feature>
<reference evidence="9" key="1">
    <citation type="submission" date="2021-01" db="EMBL/GenBank/DDBJ databases">
        <authorList>
            <person name="Corre E."/>
            <person name="Pelletier E."/>
            <person name="Niang G."/>
            <person name="Scheremetjew M."/>
            <person name="Finn R."/>
            <person name="Kale V."/>
            <person name="Holt S."/>
            <person name="Cochrane G."/>
            <person name="Meng A."/>
            <person name="Brown T."/>
            <person name="Cohen L."/>
        </authorList>
    </citation>
    <scope>NUCLEOTIDE SEQUENCE</scope>
    <source>
        <strain evidence="9">OF101</strain>
    </source>
</reference>
<comment type="subcellular location">
    <subcellularLocation>
        <location evidence="1">Membrane</location>
        <topology evidence="1">Multi-pass membrane protein</topology>
    </subcellularLocation>
</comment>
<feature type="transmembrane region" description="Helical" evidence="7">
    <location>
        <begin position="63"/>
        <end position="83"/>
    </location>
</feature>
<feature type="transmembrane region" description="Helical" evidence="7">
    <location>
        <begin position="299"/>
        <end position="317"/>
    </location>
</feature>
<protein>
    <recommendedName>
        <fullName evidence="10">EamA domain-containing protein</fullName>
    </recommendedName>
</protein>
<evidence type="ECO:0000256" key="4">
    <source>
        <dbReference type="ARBA" id="ARBA00022989"/>
    </source>
</evidence>
<evidence type="ECO:0000256" key="5">
    <source>
        <dbReference type="ARBA" id="ARBA00023136"/>
    </source>
</evidence>
<evidence type="ECO:0000313" key="9">
    <source>
        <dbReference type="EMBL" id="CAD9189948.1"/>
    </source>
</evidence>
<evidence type="ECO:0000256" key="8">
    <source>
        <dbReference type="SAM" id="SignalP"/>
    </source>
</evidence>
<proteinExistence type="inferred from homology"/>
<dbReference type="GO" id="GO:0015144">
    <property type="term" value="F:carbohydrate transmembrane transporter activity"/>
    <property type="evidence" value="ECO:0007669"/>
    <property type="project" value="InterPro"/>
</dbReference>
<sequence>MGVLLTSLIFAVTLGMATFTGCLDEYWYPYDWSIPTEKKVSALGAGVIFNVANLLLVKGIQMCGLAVAFPLGIGTALVLGTVLTHYMEGAKGGNVVLLFSGVAVAFLAVCTTSLTHRLKDRAAKEPVKDTESDSDTEASGSDADASPKPSMAWKLSICVVAGVLMSLWNPLNARAQEGFGKEKHAGLSPYGAFFAFSVGVMLSTFLLIPLVLVCPLDRGIPVPLRVAAREFGAAPFKVHSFGLVGGAIWAVGTLANSVSGEKLSFAASYAIGQSAPMVAMCWGVFHFHEFDGAPAVVKALLALVFLLYVTSIALIALSH</sequence>
<keyword evidence="8" id="KW-0732">Signal</keyword>
<accession>A0A7S1SBF2</accession>
<feature type="transmembrane region" description="Helical" evidence="7">
    <location>
        <begin position="38"/>
        <end position="56"/>
    </location>
</feature>
<organism evidence="9">
    <name type="scientific">Alexandrium catenella</name>
    <name type="common">Red tide dinoflagellate</name>
    <name type="synonym">Gonyaulax catenella</name>
    <dbReference type="NCBI Taxonomy" id="2925"/>
    <lineage>
        <taxon>Eukaryota</taxon>
        <taxon>Sar</taxon>
        <taxon>Alveolata</taxon>
        <taxon>Dinophyceae</taxon>
        <taxon>Gonyaulacales</taxon>
        <taxon>Pyrocystaceae</taxon>
        <taxon>Alexandrium</taxon>
    </lineage>
</organism>
<dbReference type="GO" id="GO:0016020">
    <property type="term" value="C:membrane"/>
    <property type="evidence" value="ECO:0007669"/>
    <property type="project" value="UniProtKB-SubCell"/>
</dbReference>
<dbReference type="PANTHER" id="PTHR16119:SF17">
    <property type="entry name" value="TRANSMEMBRANE PROTEIN 144"/>
    <property type="match status" value="1"/>
</dbReference>
<feature type="region of interest" description="Disordered" evidence="6">
    <location>
        <begin position="121"/>
        <end position="148"/>
    </location>
</feature>
<evidence type="ECO:0000256" key="1">
    <source>
        <dbReference type="ARBA" id="ARBA00004141"/>
    </source>
</evidence>
<evidence type="ECO:0000256" key="7">
    <source>
        <dbReference type="SAM" id="Phobius"/>
    </source>
</evidence>
<feature type="chain" id="PRO_5031259126" description="EamA domain-containing protein" evidence="8">
    <location>
        <begin position="18"/>
        <end position="319"/>
    </location>
</feature>
<feature type="compositionally biased region" description="Basic and acidic residues" evidence="6">
    <location>
        <begin position="121"/>
        <end position="131"/>
    </location>
</feature>
<gene>
    <name evidence="9" type="ORF">ACAT0790_LOCUS66722</name>
</gene>
<keyword evidence="5 7" id="KW-0472">Membrane</keyword>
<dbReference type="AlphaFoldDB" id="A0A7S1SBF2"/>
<comment type="similarity">
    <text evidence="2">Belongs to the TMEM144 family.</text>
</comment>
<feature type="transmembrane region" description="Helical" evidence="7">
    <location>
        <begin position="151"/>
        <end position="171"/>
    </location>
</feature>
<feature type="signal peptide" evidence="8">
    <location>
        <begin position="1"/>
        <end position="17"/>
    </location>
</feature>
<evidence type="ECO:0000256" key="2">
    <source>
        <dbReference type="ARBA" id="ARBA00005731"/>
    </source>
</evidence>
<feature type="transmembrane region" description="Helical" evidence="7">
    <location>
        <begin position="234"/>
        <end position="255"/>
    </location>
</feature>
<dbReference type="InterPro" id="IPR010651">
    <property type="entry name" value="Sugar_transport"/>
</dbReference>
<dbReference type="InterPro" id="IPR012435">
    <property type="entry name" value="TMEM144"/>
</dbReference>
<evidence type="ECO:0000256" key="6">
    <source>
        <dbReference type="SAM" id="MobiDB-lite"/>
    </source>
</evidence>
<dbReference type="PANTHER" id="PTHR16119">
    <property type="entry name" value="TRANSMEMBRANE PROTEIN 144"/>
    <property type="match status" value="1"/>
</dbReference>
<feature type="transmembrane region" description="Helical" evidence="7">
    <location>
        <begin position="267"/>
        <end position="287"/>
    </location>
</feature>